<protein>
    <submittedName>
        <fullName evidence="1">Uncharacterized protein</fullName>
    </submittedName>
</protein>
<dbReference type="EMBL" id="JAQOTG010000013">
    <property type="protein sequence ID" value="MDE8564784.1"/>
    <property type="molecule type" value="Genomic_DNA"/>
</dbReference>
<comment type="caution">
    <text evidence="1">The sequence shown here is derived from an EMBL/GenBank/DDBJ whole genome shotgun (WGS) entry which is preliminary data.</text>
</comment>
<proteinExistence type="predicted"/>
<dbReference type="InterPro" id="IPR053735">
    <property type="entry name" value="Type_III_TA_endoRNase"/>
</dbReference>
<gene>
    <name evidence="1" type="ORF">PNH38_13015</name>
</gene>
<name>A0ABT5W620_9BACL</name>
<dbReference type="RefSeq" id="WP_275192053.1">
    <property type="nucleotide sequence ID" value="NZ_JAQOTG010000013.1"/>
</dbReference>
<sequence length="191" mass="22402">MQGIVEKGMYFAKNQFYQIIKNLGGEWNDTKFRPIVTLMKSSDNPDIYWAIPMGNLDHRDKKQQQRLQRYLNKKDHDIASCFYHVGKTDKDSIFFISDVVPITMKYIEREYMVGPKSHNKQYVIKNKNLIAELERKVGRIIAFEKSYIQSQGKPKFRQRILDIYNYLEKELILESVQSVPEQIASAGPSDT</sequence>
<keyword evidence="2" id="KW-1185">Reference proteome</keyword>
<accession>A0ABT5W620</accession>
<dbReference type="Proteomes" id="UP001213979">
    <property type="component" value="Unassembled WGS sequence"/>
</dbReference>
<dbReference type="Gene3D" id="3.10.129.130">
    <property type="match status" value="1"/>
</dbReference>
<reference evidence="1 2" key="1">
    <citation type="submission" date="2023-01" db="EMBL/GenBank/DDBJ databases">
        <title>Genome-based reclassification of Anoxybacillus geothermalis as a later heterotypic synonym of Anoxybacillus rupiensis.</title>
        <authorList>
            <person name="Inan Bektas K."/>
            <person name="Canakci S."/>
            <person name="Belduz A.A."/>
            <person name="Guler H.H."/>
        </authorList>
    </citation>
    <scope>NUCLEOTIDE SEQUENCE [LARGE SCALE GENOMIC DNA]</scope>
    <source>
        <strain evidence="1 2">DSM 17127</strain>
    </source>
</reference>
<dbReference type="InterPro" id="IPR058108">
    <property type="entry name" value="CptIN-like"/>
</dbReference>
<evidence type="ECO:0000313" key="2">
    <source>
        <dbReference type="Proteomes" id="UP001213979"/>
    </source>
</evidence>
<dbReference type="CDD" id="cd17492">
    <property type="entry name" value="toxin_CptN"/>
    <property type="match status" value="1"/>
</dbReference>
<evidence type="ECO:0000313" key="1">
    <source>
        <dbReference type="EMBL" id="MDE8564784.1"/>
    </source>
</evidence>
<organism evidence="1 2">
    <name type="scientific">Anoxybacteroides rupiense</name>
    <dbReference type="NCBI Taxonomy" id="311460"/>
    <lineage>
        <taxon>Bacteria</taxon>
        <taxon>Bacillati</taxon>
        <taxon>Bacillota</taxon>
        <taxon>Bacilli</taxon>
        <taxon>Bacillales</taxon>
        <taxon>Anoxybacillaceae</taxon>
        <taxon>Anoxybacteroides</taxon>
    </lineage>
</organism>